<proteinExistence type="predicted"/>
<evidence type="ECO:0000256" key="1">
    <source>
        <dbReference type="SAM" id="MobiDB-lite"/>
    </source>
</evidence>
<reference evidence="2 3" key="1">
    <citation type="submission" date="2020-07" db="EMBL/GenBank/DDBJ databases">
        <title>MOT database genomes.</title>
        <authorList>
            <person name="Joseph S."/>
            <person name="Aduse-Opoku J."/>
            <person name="Hashim A."/>
            <person name="Wade W."/>
            <person name="Curtis M."/>
        </authorList>
    </citation>
    <scope>NUCLEOTIDE SEQUENCE [LARGE SCALE GENOMIC DNA]</scope>
    <source>
        <strain evidence="2 3">DSM 100099</strain>
    </source>
</reference>
<sequence>MTTEDTTTDRSTLVDLLARYRRVAAARSYDESLQLSLPRVTDASRADAEILAAAGRPHDAVRTLGHDEAVAELRRLGTQWSVAEAASVWVAGLWSAPWSWRPALTGTLLASRLPDHPFTPYGVDAAGGAHDVDGRSPAPDPISAAAPSTSPCRVCGTQGTTNVAVTDAWSMRHLDGAPIDGDVVGHVLALSELEGHERPVPTEHDLWTFRAILTVLRTLPQGTSQSKARAALKQAHLLDTVAPYAVGSVLEELALVGVVATASRPGLAERWSDYSERDERPSVRVEVQAPLAWWSSSDGLRDHVLREVFEGLLPPETLSTDVDLDSPHPTPVPARGATVAAAGRARERALSRPATTSVPRSVGSGPAAAGDVWAMRVAPDAWVTLYVWAVEELGGRPYARVEFLVGLSSAFPSPAERPEVQPRYDGRWWFFAHSLDKTPGARRILQDAPAPMVTSPAPDRTSNGAAKNLGHLARACFPELH</sequence>
<dbReference type="AlphaFoldDB" id="A0A853ERW4"/>
<name>A0A853ERW4_9MICO</name>
<organism evidence="2 3">
    <name type="scientific">Sanguibacter inulinus</name>
    <dbReference type="NCBI Taxonomy" id="60922"/>
    <lineage>
        <taxon>Bacteria</taxon>
        <taxon>Bacillati</taxon>
        <taxon>Actinomycetota</taxon>
        <taxon>Actinomycetes</taxon>
        <taxon>Micrococcales</taxon>
        <taxon>Sanguibacteraceae</taxon>
        <taxon>Sanguibacter</taxon>
    </lineage>
</organism>
<protein>
    <submittedName>
        <fullName evidence="2">Uncharacterized protein</fullName>
    </submittedName>
</protein>
<gene>
    <name evidence="2" type="ORF">HZZ10_02915</name>
</gene>
<accession>A0A853ERW4</accession>
<dbReference type="RefSeq" id="WP_179912334.1">
    <property type="nucleotide sequence ID" value="NZ_JACBYE010000004.1"/>
</dbReference>
<evidence type="ECO:0000313" key="2">
    <source>
        <dbReference type="EMBL" id="NYS92482.1"/>
    </source>
</evidence>
<dbReference type="Proteomes" id="UP000561011">
    <property type="component" value="Unassembled WGS sequence"/>
</dbReference>
<keyword evidence="3" id="KW-1185">Reference proteome</keyword>
<feature type="compositionally biased region" description="Low complexity" evidence="1">
    <location>
        <begin position="141"/>
        <end position="151"/>
    </location>
</feature>
<dbReference type="EMBL" id="JACBYE010000004">
    <property type="protein sequence ID" value="NYS92482.1"/>
    <property type="molecule type" value="Genomic_DNA"/>
</dbReference>
<evidence type="ECO:0000313" key="3">
    <source>
        <dbReference type="Proteomes" id="UP000561011"/>
    </source>
</evidence>
<feature type="region of interest" description="Disordered" evidence="1">
    <location>
        <begin position="129"/>
        <end position="152"/>
    </location>
</feature>
<comment type="caution">
    <text evidence="2">The sequence shown here is derived from an EMBL/GenBank/DDBJ whole genome shotgun (WGS) entry which is preliminary data.</text>
</comment>